<dbReference type="InterPro" id="IPR014710">
    <property type="entry name" value="RmlC-like_jellyroll"/>
</dbReference>
<dbReference type="CDD" id="cd06124">
    <property type="entry name" value="cupin_NimR-like_N"/>
    <property type="match status" value="1"/>
</dbReference>
<gene>
    <name evidence="6" type="ORF">DEU51_1195</name>
</gene>
<dbReference type="SMART" id="SM00342">
    <property type="entry name" value="HTH_ARAC"/>
    <property type="match status" value="1"/>
</dbReference>
<sequence length="263" mass="28848">MAKHLLLPSGASGKIVTAISFTALSEGLTGSNTHLHEQGQLVLSMQGVVACEVADNHWIVPPHCALWIPAGVPHQSRASSNAHGYFLFITPSASTLPDECCTLSISAMLREMIIELCEGRSDRTTLSKDLITHLLVEELSAMPRVSTHFPIPADSRLQRVAEALIQAPDSRRTLEQWASFGGMSERTFSRQLFKDTGMSFGKWRRQLHLMVALKLLAEGKSVQQVAGDLGYEAVTSFIRMFKLALGTTPAKYVSLPSVGYKWQ</sequence>
<evidence type="ECO:0000256" key="1">
    <source>
        <dbReference type="ARBA" id="ARBA00022491"/>
    </source>
</evidence>
<name>A0A370S3T3_PSEJE</name>
<protein>
    <submittedName>
        <fullName evidence="6">AraC-like DNA-binding protein</fullName>
    </submittedName>
</protein>
<dbReference type="Proteomes" id="UP000255365">
    <property type="component" value="Unassembled WGS sequence"/>
</dbReference>
<dbReference type="SUPFAM" id="SSF46689">
    <property type="entry name" value="Homeodomain-like"/>
    <property type="match status" value="1"/>
</dbReference>
<keyword evidence="2" id="KW-0805">Transcription regulation</keyword>
<dbReference type="Gene3D" id="1.10.10.60">
    <property type="entry name" value="Homeodomain-like"/>
    <property type="match status" value="2"/>
</dbReference>
<proteinExistence type="predicted"/>
<keyword evidence="4" id="KW-0804">Transcription</keyword>
<evidence type="ECO:0000313" key="6">
    <source>
        <dbReference type="EMBL" id="RDL14417.1"/>
    </source>
</evidence>
<comment type="caution">
    <text evidence="6">The sequence shown here is derived from an EMBL/GenBank/DDBJ whole genome shotgun (WGS) entry which is preliminary data.</text>
</comment>
<evidence type="ECO:0000256" key="4">
    <source>
        <dbReference type="ARBA" id="ARBA00023163"/>
    </source>
</evidence>
<feature type="domain" description="HTH araC/xylS-type" evidence="5">
    <location>
        <begin position="158"/>
        <end position="255"/>
    </location>
</feature>
<reference evidence="6 7" key="1">
    <citation type="submission" date="2018-07" db="EMBL/GenBank/DDBJ databases">
        <title>Genome sequencing of rice bacterial endophytes.</title>
        <authorList>
            <person name="Venturi V."/>
        </authorList>
    </citation>
    <scope>NUCLEOTIDE SEQUENCE [LARGE SCALE GENOMIC DNA]</scope>
    <source>
        <strain evidence="6 7">E2333</strain>
    </source>
</reference>
<dbReference type="InterPro" id="IPR009057">
    <property type="entry name" value="Homeodomain-like_sf"/>
</dbReference>
<dbReference type="FunFam" id="1.10.10.60:FF:000132">
    <property type="entry name" value="AraC family transcriptional regulator"/>
    <property type="match status" value="1"/>
</dbReference>
<dbReference type="GO" id="GO:0043565">
    <property type="term" value="F:sequence-specific DNA binding"/>
    <property type="evidence" value="ECO:0007669"/>
    <property type="project" value="InterPro"/>
</dbReference>
<dbReference type="Pfam" id="PF12833">
    <property type="entry name" value="HTH_18"/>
    <property type="match status" value="1"/>
</dbReference>
<accession>A0A370S3T3</accession>
<dbReference type="Pfam" id="PF02311">
    <property type="entry name" value="AraC_binding"/>
    <property type="match status" value="1"/>
</dbReference>
<dbReference type="InterPro" id="IPR011051">
    <property type="entry name" value="RmlC_Cupin_sf"/>
</dbReference>
<dbReference type="GO" id="GO:0003700">
    <property type="term" value="F:DNA-binding transcription factor activity"/>
    <property type="evidence" value="ECO:0007669"/>
    <property type="project" value="InterPro"/>
</dbReference>
<evidence type="ECO:0000313" key="7">
    <source>
        <dbReference type="Proteomes" id="UP000255365"/>
    </source>
</evidence>
<dbReference type="PANTHER" id="PTHR11019:SF199">
    <property type="entry name" value="HTH-TYPE TRANSCRIPTIONAL REGULATOR NIMR"/>
    <property type="match status" value="1"/>
</dbReference>
<evidence type="ECO:0000256" key="3">
    <source>
        <dbReference type="ARBA" id="ARBA00023125"/>
    </source>
</evidence>
<dbReference type="PROSITE" id="PS01124">
    <property type="entry name" value="HTH_ARAC_FAMILY_2"/>
    <property type="match status" value="1"/>
</dbReference>
<evidence type="ECO:0000259" key="5">
    <source>
        <dbReference type="PROSITE" id="PS01124"/>
    </source>
</evidence>
<keyword evidence="3 6" id="KW-0238">DNA-binding</keyword>
<evidence type="ECO:0000256" key="2">
    <source>
        <dbReference type="ARBA" id="ARBA00023015"/>
    </source>
</evidence>
<keyword evidence="1" id="KW-0678">Repressor</keyword>
<dbReference type="EMBL" id="QRAV01000019">
    <property type="protein sequence ID" value="RDL14417.1"/>
    <property type="molecule type" value="Genomic_DNA"/>
</dbReference>
<dbReference type="SUPFAM" id="SSF51182">
    <property type="entry name" value="RmlC-like cupins"/>
    <property type="match status" value="1"/>
</dbReference>
<dbReference type="AlphaFoldDB" id="A0A370S3T3"/>
<dbReference type="InterPro" id="IPR018060">
    <property type="entry name" value="HTH_AraC"/>
</dbReference>
<dbReference type="PANTHER" id="PTHR11019">
    <property type="entry name" value="HTH-TYPE TRANSCRIPTIONAL REGULATOR NIMR"/>
    <property type="match status" value="1"/>
</dbReference>
<dbReference type="Gene3D" id="2.60.120.10">
    <property type="entry name" value="Jelly Rolls"/>
    <property type="match status" value="1"/>
</dbReference>
<dbReference type="InterPro" id="IPR003313">
    <property type="entry name" value="AraC-bd"/>
</dbReference>
<organism evidence="6 7">
    <name type="scientific">Pseudomonas jessenii</name>
    <dbReference type="NCBI Taxonomy" id="77298"/>
    <lineage>
        <taxon>Bacteria</taxon>
        <taxon>Pseudomonadati</taxon>
        <taxon>Pseudomonadota</taxon>
        <taxon>Gammaproteobacteria</taxon>
        <taxon>Pseudomonadales</taxon>
        <taxon>Pseudomonadaceae</taxon>
        <taxon>Pseudomonas</taxon>
    </lineage>
</organism>